<dbReference type="InterPro" id="IPR000307">
    <property type="entry name" value="Ribosomal_bS16"/>
</dbReference>
<evidence type="ECO:0000256" key="2">
    <source>
        <dbReference type="ARBA" id="ARBA00023274"/>
    </source>
</evidence>
<feature type="region of interest" description="Disordered" evidence="4">
    <location>
        <begin position="81"/>
        <end position="114"/>
    </location>
</feature>
<evidence type="ECO:0000256" key="3">
    <source>
        <dbReference type="HAMAP-Rule" id="MF_00385"/>
    </source>
</evidence>
<evidence type="ECO:0000313" key="5">
    <source>
        <dbReference type="EMBL" id="HEX71081.1"/>
    </source>
</evidence>
<evidence type="ECO:0000256" key="1">
    <source>
        <dbReference type="ARBA" id="ARBA00022980"/>
    </source>
</evidence>
<dbReference type="SUPFAM" id="SSF54565">
    <property type="entry name" value="Ribosomal protein S16"/>
    <property type="match status" value="1"/>
</dbReference>
<proteinExistence type="inferred from homology"/>
<dbReference type="InterPro" id="IPR023803">
    <property type="entry name" value="Ribosomal_bS16_dom_sf"/>
</dbReference>
<accession>A0A7C3AQD3</accession>
<dbReference type="GO" id="GO:0015935">
    <property type="term" value="C:small ribosomal subunit"/>
    <property type="evidence" value="ECO:0007669"/>
    <property type="project" value="TreeGrafter"/>
</dbReference>
<dbReference type="PANTHER" id="PTHR12919:SF20">
    <property type="entry name" value="SMALL RIBOSOMAL SUBUNIT PROTEIN BS16M"/>
    <property type="match status" value="1"/>
</dbReference>
<feature type="compositionally biased region" description="Low complexity" evidence="4">
    <location>
        <begin position="89"/>
        <end position="114"/>
    </location>
</feature>
<evidence type="ECO:0000256" key="4">
    <source>
        <dbReference type="SAM" id="MobiDB-lite"/>
    </source>
</evidence>
<sequence>MIKLRLRRMGRKGQPHYRIVAAEASWPRDGRFIEAVGYYNPRTEPATIQVNAERARYWLEHGAQPTETVRSILVKAGVLPGRQPEAANKPASSQKSSGPAASAAPSEAAAEQSL</sequence>
<gene>
    <name evidence="3 5" type="primary">rpsP</name>
    <name evidence="5" type="ORF">ENP13_07535</name>
</gene>
<dbReference type="Gene3D" id="3.30.1320.10">
    <property type="match status" value="1"/>
</dbReference>
<dbReference type="GO" id="GO:0003735">
    <property type="term" value="F:structural constituent of ribosome"/>
    <property type="evidence" value="ECO:0007669"/>
    <property type="project" value="InterPro"/>
</dbReference>
<name>A0A7C3AQD3_9BACT</name>
<dbReference type="EMBL" id="DSID01000569">
    <property type="protein sequence ID" value="HEX71081.1"/>
    <property type="molecule type" value="Genomic_DNA"/>
</dbReference>
<keyword evidence="2 3" id="KW-0687">Ribonucleoprotein</keyword>
<dbReference type="AlphaFoldDB" id="A0A7C3AQD3"/>
<protein>
    <recommendedName>
        <fullName evidence="3">Small ribosomal subunit protein bS16</fullName>
    </recommendedName>
</protein>
<dbReference type="Pfam" id="PF00886">
    <property type="entry name" value="Ribosomal_S16"/>
    <property type="match status" value="1"/>
</dbReference>
<dbReference type="NCBIfam" id="TIGR00002">
    <property type="entry name" value="S16"/>
    <property type="match status" value="1"/>
</dbReference>
<keyword evidence="1 3" id="KW-0689">Ribosomal protein</keyword>
<dbReference type="GO" id="GO:0005737">
    <property type="term" value="C:cytoplasm"/>
    <property type="evidence" value="ECO:0007669"/>
    <property type="project" value="UniProtKB-ARBA"/>
</dbReference>
<organism evidence="5">
    <name type="scientific">Thermorudis sp</name>
    <dbReference type="NCBI Taxonomy" id="1969470"/>
    <lineage>
        <taxon>Bacteria</taxon>
        <taxon>Pseudomonadati</taxon>
        <taxon>Thermomicrobiota</taxon>
        <taxon>Thermomicrobia</taxon>
        <taxon>Thermomicrobia incertae sedis</taxon>
        <taxon>Thermorudis</taxon>
    </lineage>
</organism>
<comment type="similarity">
    <text evidence="3">Belongs to the bacterial ribosomal protein bS16 family.</text>
</comment>
<dbReference type="HAMAP" id="MF_00385">
    <property type="entry name" value="Ribosomal_bS16"/>
    <property type="match status" value="1"/>
</dbReference>
<comment type="caution">
    <text evidence="5">The sequence shown here is derived from an EMBL/GenBank/DDBJ whole genome shotgun (WGS) entry which is preliminary data.</text>
</comment>
<dbReference type="GO" id="GO:0006412">
    <property type="term" value="P:translation"/>
    <property type="evidence" value="ECO:0007669"/>
    <property type="project" value="UniProtKB-UniRule"/>
</dbReference>
<dbReference type="PANTHER" id="PTHR12919">
    <property type="entry name" value="30S RIBOSOMAL PROTEIN S16"/>
    <property type="match status" value="1"/>
</dbReference>
<reference evidence="5" key="1">
    <citation type="journal article" date="2020" name="mSystems">
        <title>Genome- and Community-Level Interaction Insights into Carbon Utilization and Element Cycling Functions of Hydrothermarchaeota in Hydrothermal Sediment.</title>
        <authorList>
            <person name="Zhou Z."/>
            <person name="Liu Y."/>
            <person name="Xu W."/>
            <person name="Pan J."/>
            <person name="Luo Z.H."/>
            <person name="Li M."/>
        </authorList>
    </citation>
    <scope>NUCLEOTIDE SEQUENCE [LARGE SCALE GENOMIC DNA]</scope>
    <source>
        <strain evidence="5">SpSt-192</strain>
    </source>
</reference>